<name>A0A6I6SRC3_9GAMM</name>
<sequence length="273" mass="30597">MNKIAYTAFVAFVSSVLSLLAVNALSLAGEERDADELPLITLDELAEHDSAESCWKAIHGRVYDITRYVPDHPTDEAVIREWCGKEASEGWDNKRPGVPHSPRAQDRLERYLIGRLERSDAAPWEAVVVESVADSTEAQEREPSVDERLARALLGLPLDGHYRGVFTDRGSIQINVTFDLRDGRIHALEYRHLAYRGVDYLALEEGDEGYAVLLQHRQIAERLEGEPVTRIFALYEPERVVDDIDGFSGATLRGGKVISAIRDALNRGVYSWP</sequence>
<feature type="domain" description="Cytochrome b5 heme-binding" evidence="6">
    <location>
        <begin position="37"/>
        <end position="117"/>
    </location>
</feature>
<evidence type="ECO:0000313" key="7">
    <source>
        <dbReference type="EMBL" id="QHC51236.1"/>
    </source>
</evidence>
<evidence type="ECO:0000256" key="1">
    <source>
        <dbReference type="ARBA" id="ARBA00022617"/>
    </source>
</evidence>
<keyword evidence="8" id="KW-1185">Reference proteome</keyword>
<dbReference type="Pfam" id="PF00173">
    <property type="entry name" value="Cyt-b5"/>
    <property type="match status" value="1"/>
</dbReference>
<organism evidence="7 8">
    <name type="scientific">Billgrantia tianxiuensis</name>
    <dbReference type="NCBI Taxonomy" id="2497861"/>
    <lineage>
        <taxon>Bacteria</taxon>
        <taxon>Pseudomonadati</taxon>
        <taxon>Pseudomonadota</taxon>
        <taxon>Gammaproteobacteria</taxon>
        <taxon>Oceanospirillales</taxon>
        <taxon>Halomonadaceae</taxon>
        <taxon>Billgrantia</taxon>
    </lineage>
</organism>
<dbReference type="InterPro" id="IPR036400">
    <property type="entry name" value="Cyt_B5-like_heme/steroid_sf"/>
</dbReference>
<comment type="similarity">
    <text evidence="4">Belongs to the cytochrome b5 family.</text>
</comment>
<dbReference type="AlphaFoldDB" id="A0A6I6SRC3"/>
<dbReference type="GO" id="GO:0016020">
    <property type="term" value="C:membrane"/>
    <property type="evidence" value="ECO:0007669"/>
    <property type="project" value="TreeGrafter"/>
</dbReference>
<keyword evidence="2" id="KW-0479">Metal-binding</keyword>
<accession>A0A6I6SRC3</accession>
<evidence type="ECO:0000256" key="2">
    <source>
        <dbReference type="ARBA" id="ARBA00022723"/>
    </source>
</evidence>
<dbReference type="SUPFAM" id="SSF55856">
    <property type="entry name" value="Cytochrome b5-like heme/steroid binding domain"/>
    <property type="match status" value="1"/>
</dbReference>
<dbReference type="GO" id="GO:0020037">
    <property type="term" value="F:heme binding"/>
    <property type="evidence" value="ECO:0007669"/>
    <property type="project" value="TreeGrafter"/>
</dbReference>
<dbReference type="PANTHER" id="PTHR19359">
    <property type="entry name" value="CYTOCHROME B5"/>
    <property type="match status" value="1"/>
</dbReference>
<feature type="signal peptide" evidence="5">
    <location>
        <begin position="1"/>
        <end position="28"/>
    </location>
</feature>
<dbReference type="GO" id="GO:0046872">
    <property type="term" value="F:metal ion binding"/>
    <property type="evidence" value="ECO:0007669"/>
    <property type="project" value="UniProtKB-KW"/>
</dbReference>
<dbReference type="KEGG" id="htx:EKK97_18850"/>
<dbReference type="Proteomes" id="UP000464013">
    <property type="component" value="Chromosome"/>
</dbReference>
<evidence type="ECO:0000256" key="3">
    <source>
        <dbReference type="ARBA" id="ARBA00023004"/>
    </source>
</evidence>
<dbReference type="EMBL" id="CP035042">
    <property type="protein sequence ID" value="QHC51236.1"/>
    <property type="molecule type" value="Genomic_DNA"/>
</dbReference>
<dbReference type="OrthoDB" id="8173637at2"/>
<evidence type="ECO:0000256" key="4">
    <source>
        <dbReference type="ARBA" id="ARBA00038168"/>
    </source>
</evidence>
<dbReference type="PROSITE" id="PS50255">
    <property type="entry name" value="CYTOCHROME_B5_2"/>
    <property type="match status" value="1"/>
</dbReference>
<dbReference type="SMART" id="SM01117">
    <property type="entry name" value="Cyt-b5"/>
    <property type="match status" value="1"/>
</dbReference>
<keyword evidence="1" id="KW-0349">Heme</keyword>
<evidence type="ECO:0000256" key="5">
    <source>
        <dbReference type="SAM" id="SignalP"/>
    </source>
</evidence>
<proteinExistence type="inferred from homology"/>
<dbReference type="InterPro" id="IPR001199">
    <property type="entry name" value="Cyt_B5-like_heme/steroid-bd"/>
</dbReference>
<dbReference type="InterPro" id="IPR050668">
    <property type="entry name" value="Cytochrome_b5"/>
</dbReference>
<evidence type="ECO:0000259" key="6">
    <source>
        <dbReference type="PROSITE" id="PS50255"/>
    </source>
</evidence>
<evidence type="ECO:0000313" key="8">
    <source>
        <dbReference type="Proteomes" id="UP000464013"/>
    </source>
</evidence>
<protein>
    <submittedName>
        <fullName evidence="7">Cytochrome b5 domain-containing protein</fullName>
    </submittedName>
</protein>
<feature type="chain" id="PRO_5026332415" evidence="5">
    <location>
        <begin position="29"/>
        <end position="273"/>
    </location>
</feature>
<keyword evidence="5" id="KW-0732">Signal</keyword>
<gene>
    <name evidence="7" type="ORF">EKK97_18850</name>
</gene>
<keyword evidence="3" id="KW-0408">Iron</keyword>
<reference evidence="7 8" key="1">
    <citation type="submission" date="2019-01" db="EMBL/GenBank/DDBJ databases">
        <title>Complete genome of a denitifying bacterium Halomons sp. BC-M4-5.</title>
        <authorList>
            <person name="Wang L."/>
            <person name="Shao Z."/>
        </authorList>
    </citation>
    <scope>NUCLEOTIDE SEQUENCE [LARGE SCALE GENOMIC DNA]</scope>
    <source>
        <strain evidence="7 8">BC-M4-5</strain>
    </source>
</reference>
<dbReference type="Gene3D" id="3.10.120.10">
    <property type="entry name" value="Cytochrome b5-like heme/steroid binding domain"/>
    <property type="match status" value="1"/>
</dbReference>
<dbReference type="RefSeq" id="WP_159554279.1">
    <property type="nucleotide sequence ID" value="NZ_CP035042.1"/>
</dbReference>